<dbReference type="InterPro" id="IPR033756">
    <property type="entry name" value="YlxH/NBP35"/>
</dbReference>
<keyword evidence="11" id="KW-1185">Reference proteome</keyword>
<dbReference type="GO" id="GO:0051539">
    <property type="term" value="F:4 iron, 4 sulfur cluster binding"/>
    <property type="evidence" value="ECO:0007669"/>
    <property type="project" value="TreeGrafter"/>
</dbReference>
<reference evidence="9" key="1">
    <citation type="submission" date="2015-09" db="EMBL/GenBank/DDBJ databases">
        <title>Draft Genome Sequences of Two Novel Amoeba-resistant Intranuclear Bacteria, Candidatus Berkiella cookevillensis and Candidatus Berkiella aquae.</title>
        <authorList>
            <person name="Mehari Y.T."/>
            <person name="Arivett B.A."/>
            <person name="Farone A.L."/>
            <person name="Gunderson J.H."/>
            <person name="Farone M.B."/>
        </authorList>
    </citation>
    <scope>NUCLEOTIDE SEQUENCE [LARGE SCALE GENOMIC DNA]</scope>
    <source>
        <strain evidence="9">HT99</strain>
    </source>
</reference>
<dbReference type="CDD" id="cd02037">
    <property type="entry name" value="Mrp_NBP35"/>
    <property type="match status" value="1"/>
</dbReference>
<dbReference type="InterPro" id="IPR019591">
    <property type="entry name" value="Mrp/NBP35_ATP-bd"/>
</dbReference>
<dbReference type="NCBIfam" id="NF008669">
    <property type="entry name" value="PRK11670.1"/>
    <property type="match status" value="1"/>
</dbReference>
<dbReference type="FunFam" id="3.40.50.300:FF:000418">
    <property type="entry name" value="Iron-sulfur cluster carrier protein"/>
    <property type="match status" value="1"/>
</dbReference>
<dbReference type="SUPFAM" id="SSF52540">
    <property type="entry name" value="P-loop containing nucleoside triphosphate hydrolases"/>
    <property type="match status" value="1"/>
</dbReference>
<dbReference type="InterPro" id="IPR044304">
    <property type="entry name" value="NUBPL-like"/>
</dbReference>
<sequence length="359" mass="39120">MIAPLPSQVTAVLGTVVDPYLGNDLVNAKIIQEIAIQESSINLKLLYPYPVGPRISELKQSISALLARHWPDHPLSLQVNWKIRRHRAQKGIKQKSVIKNIIAVASGKGGVGKSTVAVNLAAALHGLGAKVALLDADIYGPSQPRMLGKQDNKALTRDKKLIPVDSFGIQSISMGYLVDEENAMIWRGPMVSSALQQLLNETAWQECDYLIIDLPPGTGDIQLTMAQKIPISGAVVVTTPQDIALLDAKKAYRMFEKVEVPVLGIVENMSWHECEKCHHHEAIFGEGGAQNMAQAFNVPLLAKLPLVKQVRMQGDSGMPIVVAAPDSETAKPYWTMAYEVAAKLALREVDYTAATLEII</sequence>
<evidence type="ECO:0000313" key="11">
    <source>
        <dbReference type="Proteomes" id="UP000051497"/>
    </source>
</evidence>
<keyword evidence="4 7" id="KW-0408">Iron</keyword>
<evidence type="ECO:0000256" key="5">
    <source>
        <dbReference type="ARBA" id="ARBA00023014"/>
    </source>
</evidence>
<comment type="function">
    <text evidence="7">Binds and transfers iron-sulfur (Fe-S) clusters to target apoproteins. Can hydrolyze ATP.</text>
</comment>
<proteinExistence type="inferred from homology"/>
<dbReference type="InterPro" id="IPR002744">
    <property type="entry name" value="MIP18-like"/>
</dbReference>
<dbReference type="Pfam" id="PF10609">
    <property type="entry name" value="ParA"/>
    <property type="match status" value="1"/>
</dbReference>
<organism evidence="9">
    <name type="scientific">Candidatus Berkiella aquae</name>
    <dbReference type="NCBI Taxonomy" id="295108"/>
    <lineage>
        <taxon>Bacteria</taxon>
        <taxon>Pseudomonadati</taxon>
        <taxon>Pseudomonadota</taxon>
        <taxon>Gammaproteobacteria</taxon>
        <taxon>Candidatus Berkiellales</taxon>
        <taxon>Candidatus Berkiellaceae</taxon>
        <taxon>Candidatus Berkiella</taxon>
    </lineage>
</organism>
<dbReference type="InterPro" id="IPR034904">
    <property type="entry name" value="FSCA_dom_sf"/>
</dbReference>
<dbReference type="PANTHER" id="PTHR42961">
    <property type="entry name" value="IRON-SULFUR PROTEIN NUBPL"/>
    <property type="match status" value="1"/>
</dbReference>
<evidence type="ECO:0000313" key="10">
    <source>
        <dbReference type="EMBL" id="MCS5710963.1"/>
    </source>
</evidence>
<evidence type="ECO:0000256" key="3">
    <source>
        <dbReference type="ARBA" id="ARBA00022840"/>
    </source>
</evidence>
<dbReference type="GO" id="GO:0046872">
    <property type="term" value="F:metal ion binding"/>
    <property type="evidence" value="ECO:0007669"/>
    <property type="project" value="UniProtKB-KW"/>
</dbReference>
<dbReference type="STRING" id="295108.HT99x_01571"/>
<dbReference type="EMBL" id="LKAJ02000001">
    <property type="protein sequence ID" value="MCS5710963.1"/>
    <property type="molecule type" value="Genomic_DNA"/>
</dbReference>
<evidence type="ECO:0000256" key="7">
    <source>
        <dbReference type="HAMAP-Rule" id="MF_02040"/>
    </source>
</evidence>
<feature type="binding site" evidence="7">
    <location>
        <begin position="107"/>
        <end position="114"/>
    </location>
    <ligand>
        <name>ATP</name>
        <dbReference type="ChEBI" id="CHEBI:30616"/>
    </ligand>
</feature>
<evidence type="ECO:0000256" key="6">
    <source>
        <dbReference type="ARBA" id="ARBA00024036"/>
    </source>
</evidence>
<dbReference type="HAMAP" id="MF_02040">
    <property type="entry name" value="Mrp_NBP35"/>
    <property type="match status" value="1"/>
</dbReference>
<dbReference type="SUPFAM" id="SSF117916">
    <property type="entry name" value="Fe-S cluster assembly (FSCA) domain-like"/>
    <property type="match status" value="1"/>
</dbReference>
<evidence type="ECO:0000313" key="9">
    <source>
        <dbReference type="EMBL" id="KRG21395.1"/>
    </source>
</evidence>
<dbReference type="RefSeq" id="WP_075066198.1">
    <property type="nucleotide sequence ID" value="NZ_LKAJ02000001.1"/>
</dbReference>
<comment type="caution">
    <text evidence="9">The sequence shown here is derived from an EMBL/GenBank/DDBJ whole genome shotgun (WGS) entry which is preliminary data.</text>
</comment>
<dbReference type="Gene3D" id="3.40.50.300">
    <property type="entry name" value="P-loop containing nucleotide triphosphate hydrolases"/>
    <property type="match status" value="1"/>
</dbReference>
<dbReference type="GO" id="GO:0016226">
    <property type="term" value="P:iron-sulfur cluster assembly"/>
    <property type="evidence" value="ECO:0007669"/>
    <property type="project" value="InterPro"/>
</dbReference>
<keyword evidence="7" id="KW-0378">Hydrolase</keyword>
<keyword evidence="2 7" id="KW-0547">Nucleotide-binding</keyword>
<keyword evidence="3 7" id="KW-0067">ATP-binding</keyword>
<reference evidence="10" key="2">
    <citation type="journal article" date="2016" name="Genome Announc.">
        <title>Draft Genome Sequences of Two Novel Amoeba-Resistant Intranuclear Bacteria, 'Candidatus Berkiella cookevillensis' and 'Candidatus Berkiella aquae'.</title>
        <authorList>
            <person name="Mehari Y.T."/>
            <person name="Arivett B.A."/>
            <person name="Farone A.L."/>
            <person name="Gunderson J.H."/>
            <person name="Farone M.B."/>
        </authorList>
    </citation>
    <scope>NUCLEOTIDE SEQUENCE</scope>
    <source>
        <strain evidence="10">HT99</strain>
    </source>
</reference>
<dbReference type="Proteomes" id="UP000051497">
    <property type="component" value="Unassembled WGS sequence"/>
</dbReference>
<comment type="subunit">
    <text evidence="7">Homodimer.</text>
</comment>
<comment type="similarity">
    <text evidence="6 7">Belongs to the Mrp/NBP35 ATP-binding proteins family.</text>
</comment>
<evidence type="ECO:0000259" key="8">
    <source>
        <dbReference type="Pfam" id="PF01883"/>
    </source>
</evidence>
<evidence type="ECO:0000256" key="2">
    <source>
        <dbReference type="ARBA" id="ARBA00022741"/>
    </source>
</evidence>
<dbReference type="Pfam" id="PF01883">
    <property type="entry name" value="FeS_assembly_P"/>
    <property type="match status" value="1"/>
</dbReference>
<name>A0A0Q9YYY2_9GAMM</name>
<feature type="domain" description="MIP18 family-like" evidence="8">
    <location>
        <begin position="7"/>
        <end position="67"/>
    </location>
</feature>
<dbReference type="PATRIC" id="fig|1590043.3.peg.1604"/>
<dbReference type="AlphaFoldDB" id="A0A0Q9YYY2"/>
<dbReference type="PANTHER" id="PTHR42961:SF2">
    <property type="entry name" value="IRON-SULFUR PROTEIN NUBPL"/>
    <property type="match status" value="1"/>
</dbReference>
<dbReference type="GO" id="GO:0005524">
    <property type="term" value="F:ATP binding"/>
    <property type="evidence" value="ECO:0007669"/>
    <property type="project" value="UniProtKB-UniRule"/>
</dbReference>
<gene>
    <name evidence="9" type="primary">ylxH_2</name>
    <name evidence="10" type="synonym">apbC</name>
    <name evidence="10" type="ORF">HT99x_005935</name>
    <name evidence="9" type="ORF">HT99x_01571</name>
</gene>
<dbReference type="EMBL" id="LKAJ01000005">
    <property type="protein sequence ID" value="KRG21395.1"/>
    <property type="molecule type" value="Genomic_DNA"/>
</dbReference>
<dbReference type="InterPro" id="IPR027417">
    <property type="entry name" value="P-loop_NTPase"/>
</dbReference>
<evidence type="ECO:0000256" key="4">
    <source>
        <dbReference type="ARBA" id="ARBA00023004"/>
    </source>
</evidence>
<keyword evidence="5 7" id="KW-0411">Iron-sulfur</keyword>
<reference evidence="10" key="3">
    <citation type="submission" date="2021-06" db="EMBL/GenBank/DDBJ databases">
        <title>Genomic Description and Analysis of Intracellular Bacteria, Candidatus Berkiella cookevillensis and Candidatus Berkiella aquae.</title>
        <authorList>
            <person name="Kidane D.T."/>
            <person name="Mehari Y.T."/>
            <person name="Rice F.C."/>
            <person name="Arivett B.A."/>
            <person name="Farone A.L."/>
            <person name="Berk S.G."/>
            <person name="Farone M.B."/>
        </authorList>
    </citation>
    <scope>NUCLEOTIDE SEQUENCE</scope>
    <source>
        <strain evidence="10">HT99</strain>
    </source>
</reference>
<dbReference type="OrthoDB" id="9809679at2"/>
<protein>
    <recommendedName>
        <fullName evidence="7">Iron-sulfur cluster carrier protein</fullName>
    </recommendedName>
</protein>
<accession>A0A0Q9YYY2</accession>
<dbReference type="GO" id="GO:0140663">
    <property type="term" value="F:ATP-dependent FeS chaperone activity"/>
    <property type="evidence" value="ECO:0007669"/>
    <property type="project" value="InterPro"/>
</dbReference>
<evidence type="ECO:0000256" key="1">
    <source>
        <dbReference type="ARBA" id="ARBA00022723"/>
    </source>
</evidence>
<keyword evidence="1 7" id="KW-0479">Metal-binding</keyword>
<dbReference type="GO" id="GO:0016887">
    <property type="term" value="F:ATP hydrolysis activity"/>
    <property type="evidence" value="ECO:0007669"/>
    <property type="project" value="UniProtKB-UniRule"/>
</dbReference>